<dbReference type="InParanoid" id="A0A078B7P3"/>
<protein>
    <submittedName>
        <fullName evidence="2">Uncharacterized protein</fullName>
    </submittedName>
</protein>
<dbReference type="OrthoDB" id="10251639at2759"/>
<keyword evidence="1" id="KW-0732">Signal</keyword>
<evidence type="ECO:0000313" key="3">
    <source>
        <dbReference type="Proteomes" id="UP000039865"/>
    </source>
</evidence>
<gene>
    <name evidence="2" type="primary">Contig17280.g18401</name>
    <name evidence="2" type="ORF">STYLEM_19387</name>
</gene>
<organism evidence="2 3">
    <name type="scientific">Stylonychia lemnae</name>
    <name type="common">Ciliate</name>
    <dbReference type="NCBI Taxonomy" id="5949"/>
    <lineage>
        <taxon>Eukaryota</taxon>
        <taxon>Sar</taxon>
        <taxon>Alveolata</taxon>
        <taxon>Ciliophora</taxon>
        <taxon>Intramacronucleata</taxon>
        <taxon>Spirotrichea</taxon>
        <taxon>Stichotrichia</taxon>
        <taxon>Sporadotrichida</taxon>
        <taxon>Oxytrichidae</taxon>
        <taxon>Stylonychinae</taxon>
        <taxon>Stylonychia</taxon>
    </lineage>
</organism>
<dbReference type="Gene3D" id="2.10.220.10">
    <property type="entry name" value="Hormone Receptor, Insulin-like Growth Factor Receptor 1, Chain A, domain 2"/>
    <property type="match status" value="1"/>
</dbReference>
<dbReference type="AlphaFoldDB" id="A0A078B7P3"/>
<proteinExistence type="predicted"/>
<dbReference type="EMBL" id="CCKQ01018291">
    <property type="protein sequence ID" value="CDW90246.1"/>
    <property type="molecule type" value="Genomic_DNA"/>
</dbReference>
<keyword evidence="3" id="KW-1185">Reference proteome</keyword>
<sequence>MGFIMSLLQGFKISALFICLEADSYENCLICSYGYGIYTDQNGNQKCQNSQTNLPVQVQIIACEDGYVDEATSKCTANCGIGKYGQIIFDPRGLIKTSSCETCDDICFECSSKSECLSCKKGFYLYTGSSLKQTGQCLQKSGYLELVLYVDSVSDQYSEDLLTGMTLDDPFLSLQSAFAKAYEYGAPFESALIKILLIDSTNGYQVQVFYRLRDQFKFLVGAGLEIRNIAFNAFDSIFDPRQGFDLNKLDNYYCLTDKLTNAIYPLVHHQFSLTYQVKHFQNLLKF</sequence>
<reference evidence="2 3" key="1">
    <citation type="submission" date="2014-06" db="EMBL/GenBank/DDBJ databases">
        <authorList>
            <person name="Swart Estienne"/>
        </authorList>
    </citation>
    <scope>NUCLEOTIDE SEQUENCE [LARGE SCALE GENOMIC DNA]</scope>
    <source>
        <strain evidence="2 3">130c</strain>
    </source>
</reference>
<name>A0A078B7P3_STYLE</name>
<feature type="signal peptide" evidence="1">
    <location>
        <begin position="1"/>
        <end position="22"/>
    </location>
</feature>
<dbReference type="Proteomes" id="UP000039865">
    <property type="component" value="Unassembled WGS sequence"/>
</dbReference>
<dbReference type="InterPro" id="IPR009030">
    <property type="entry name" value="Growth_fac_rcpt_cys_sf"/>
</dbReference>
<evidence type="ECO:0000313" key="2">
    <source>
        <dbReference type="EMBL" id="CDW90246.1"/>
    </source>
</evidence>
<accession>A0A078B7P3</accession>
<feature type="chain" id="PRO_5001729854" evidence="1">
    <location>
        <begin position="23"/>
        <end position="286"/>
    </location>
</feature>
<evidence type="ECO:0000256" key="1">
    <source>
        <dbReference type="SAM" id="SignalP"/>
    </source>
</evidence>
<dbReference type="SUPFAM" id="SSF57184">
    <property type="entry name" value="Growth factor receptor domain"/>
    <property type="match status" value="1"/>
</dbReference>